<evidence type="ECO:0000256" key="1">
    <source>
        <dbReference type="SAM" id="SignalP"/>
    </source>
</evidence>
<evidence type="ECO:0000313" key="2">
    <source>
        <dbReference type="EMBL" id="RCR65494.1"/>
    </source>
</evidence>
<dbReference type="RefSeq" id="WP_114410142.1">
    <property type="nucleotide sequence ID" value="NZ_QOWE01000044.1"/>
</dbReference>
<sequence length="148" mass="16311">MKWLLFVLFSGFSLGVSAQSEVFFNQPLAEKTTDSRGSQELILIQTGQLNDLQYRETGNNNRVRVQQLGAQNSLDLDLSGNDNQYSIAQKGNQNRLQWGAVQQDGGLLEVLQRGNNNQLIREGSATAAGVPMRIEQTGGSQLILRNGF</sequence>
<reference evidence="2 3" key="1">
    <citation type="submission" date="2018-07" db="EMBL/GenBank/DDBJ databases">
        <title>Genome analysis of Larkinella rosea.</title>
        <authorList>
            <person name="Zhou Z."/>
            <person name="Wang G."/>
        </authorList>
    </citation>
    <scope>NUCLEOTIDE SEQUENCE [LARGE SCALE GENOMIC DNA]</scope>
    <source>
        <strain evidence="3">zzj9</strain>
    </source>
</reference>
<proteinExistence type="predicted"/>
<name>A0A368JFN1_9BACT</name>
<gene>
    <name evidence="2" type="ORF">DUE52_31600</name>
</gene>
<keyword evidence="3" id="KW-1185">Reference proteome</keyword>
<evidence type="ECO:0008006" key="4">
    <source>
        <dbReference type="Google" id="ProtNLM"/>
    </source>
</evidence>
<feature type="chain" id="PRO_5017034967" description="Curlin" evidence="1">
    <location>
        <begin position="19"/>
        <end position="148"/>
    </location>
</feature>
<comment type="caution">
    <text evidence="2">The sequence shown here is derived from an EMBL/GenBank/DDBJ whole genome shotgun (WGS) entry which is preliminary data.</text>
</comment>
<keyword evidence="1" id="KW-0732">Signal</keyword>
<dbReference type="EMBL" id="QOWE01000044">
    <property type="protein sequence ID" value="RCR65494.1"/>
    <property type="molecule type" value="Genomic_DNA"/>
</dbReference>
<dbReference type="OrthoDB" id="956021at2"/>
<dbReference type="Proteomes" id="UP000253383">
    <property type="component" value="Unassembled WGS sequence"/>
</dbReference>
<accession>A0A368JFN1</accession>
<organism evidence="2 3">
    <name type="scientific">Larkinella punicea</name>
    <dbReference type="NCBI Taxonomy" id="2315727"/>
    <lineage>
        <taxon>Bacteria</taxon>
        <taxon>Pseudomonadati</taxon>
        <taxon>Bacteroidota</taxon>
        <taxon>Cytophagia</taxon>
        <taxon>Cytophagales</taxon>
        <taxon>Spirosomataceae</taxon>
        <taxon>Larkinella</taxon>
    </lineage>
</organism>
<evidence type="ECO:0000313" key="3">
    <source>
        <dbReference type="Proteomes" id="UP000253383"/>
    </source>
</evidence>
<protein>
    <recommendedName>
        <fullName evidence="4">Curlin</fullName>
    </recommendedName>
</protein>
<dbReference type="AlphaFoldDB" id="A0A368JFN1"/>
<feature type="signal peptide" evidence="1">
    <location>
        <begin position="1"/>
        <end position="18"/>
    </location>
</feature>